<evidence type="ECO:0000313" key="2">
    <source>
        <dbReference type="EMBL" id="SKB70873.1"/>
    </source>
</evidence>
<gene>
    <name evidence="2" type="ORF">SAMN05660226_02807</name>
</gene>
<protein>
    <recommendedName>
        <fullName evidence="1">DUF4466 domain-containing protein</fullName>
    </recommendedName>
</protein>
<dbReference type="Proteomes" id="UP000190541">
    <property type="component" value="Unassembled WGS sequence"/>
</dbReference>
<name>A0A1T5DHC2_9SPHI</name>
<organism evidence="2 3">
    <name type="scientific">Parapedobacter luteus</name>
    <dbReference type="NCBI Taxonomy" id="623280"/>
    <lineage>
        <taxon>Bacteria</taxon>
        <taxon>Pseudomonadati</taxon>
        <taxon>Bacteroidota</taxon>
        <taxon>Sphingobacteriia</taxon>
        <taxon>Sphingobacteriales</taxon>
        <taxon>Sphingobacteriaceae</taxon>
        <taxon>Parapedobacter</taxon>
    </lineage>
</organism>
<dbReference type="EMBL" id="FUYS01000006">
    <property type="protein sequence ID" value="SKB70873.1"/>
    <property type="molecule type" value="Genomic_DNA"/>
</dbReference>
<dbReference type="Pfam" id="PF14725">
    <property type="entry name" value="DUF4466"/>
    <property type="match status" value="1"/>
</dbReference>
<evidence type="ECO:0000313" key="3">
    <source>
        <dbReference type="Proteomes" id="UP000190541"/>
    </source>
</evidence>
<dbReference type="STRING" id="623280.SAMN05660226_02807"/>
<evidence type="ECO:0000259" key="1">
    <source>
        <dbReference type="Pfam" id="PF14725"/>
    </source>
</evidence>
<dbReference type="InterPro" id="IPR028072">
    <property type="entry name" value="DUF4466"/>
</dbReference>
<dbReference type="Gene3D" id="2.60.40.3550">
    <property type="entry name" value="Domain of unknown function DUF4466"/>
    <property type="match status" value="1"/>
</dbReference>
<keyword evidence="3" id="KW-1185">Reference proteome</keyword>
<accession>A0A1T5DHC2</accession>
<dbReference type="CDD" id="cd07472">
    <property type="entry name" value="HmuY_like"/>
    <property type="match status" value="1"/>
</dbReference>
<feature type="domain" description="DUF4466" evidence="1">
    <location>
        <begin position="21"/>
        <end position="323"/>
    </location>
</feature>
<reference evidence="2 3" key="1">
    <citation type="submission" date="2017-02" db="EMBL/GenBank/DDBJ databases">
        <authorList>
            <person name="Peterson S.W."/>
        </authorList>
    </citation>
    <scope>NUCLEOTIDE SEQUENCE [LARGE SCALE GENOMIC DNA]</scope>
    <source>
        <strain evidence="2 3">DSM 22899</strain>
    </source>
</reference>
<dbReference type="RefSeq" id="WP_079717475.1">
    <property type="nucleotide sequence ID" value="NZ_FUYS01000006.1"/>
</dbReference>
<dbReference type="OrthoDB" id="1045786at2"/>
<proteinExistence type="predicted"/>
<dbReference type="AlphaFoldDB" id="A0A1T5DHC2"/>
<sequence>MNALFNKLTLFIAIATLLTGCEDEPYQVPEAPGGLQNDVIKRSIGPNMVGEFIEFAYAMANKDVQLAEATVEASIPGAEGTWLEHRSYHTDGGGNDIGIPIGSPAVTTGNQTTVSFSTDTNAATLRYYYRVPEAARGQTVSFTFRATDRSGRTVSYDAGPYHVSRMDMALDLVVSDTESYISIEDMAIYSAEEAAAVPDKIDLVYLYRTIPNIAFGHAIVSPASDETYRPDVALPAGVNRSTKVQKAWNIRDRQLARLQFGVFVDDVDFQTLDLSNAPNYAVNLREEAGLWVETQDGRYRAYIFLNKLDNSVGNATISIKRYVL</sequence>
<dbReference type="PROSITE" id="PS51257">
    <property type="entry name" value="PROKAR_LIPOPROTEIN"/>
    <property type="match status" value="1"/>
</dbReference>